<gene>
    <name evidence="7" type="ORF">MSYG_2074</name>
</gene>
<dbReference type="GO" id="GO:0016020">
    <property type="term" value="C:membrane"/>
    <property type="evidence" value="ECO:0007669"/>
    <property type="project" value="UniProtKB-SubCell"/>
</dbReference>
<name>M5E633_MALS4</name>
<feature type="transmembrane region" description="Helical" evidence="6">
    <location>
        <begin position="319"/>
        <end position="343"/>
    </location>
</feature>
<feature type="transmembrane region" description="Helical" evidence="6">
    <location>
        <begin position="46"/>
        <end position="65"/>
    </location>
</feature>
<dbReference type="HOGENOM" id="CLU_491809_0_0_1"/>
<evidence type="ECO:0000313" key="8">
    <source>
        <dbReference type="Proteomes" id="UP000186303"/>
    </source>
</evidence>
<protein>
    <submittedName>
        <fullName evidence="7">Uncharacterized protein</fullName>
    </submittedName>
</protein>
<evidence type="ECO:0000313" key="7">
    <source>
        <dbReference type="EMBL" id="SHO77732.1"/>
    </source>
</evidence>
<feature type="transmembrane region" description="Helical" evidence="6">
    <location>
        <begin position="77"/>
        <end position="98"/>
    </location>
</feature>
<dbReference type="InterPro" id="IPR036259">
    <property type="entry name" value="MFS_trans_sf"/>
</dbReference>
<dbReference type="KEGG" id="msym:MSY001_0578"/>
<evidence type="ECO:0000256" key="3">
    <source>
        <dbReference type="ARBA" id="ARBA00022989"/>
    </source>
</evidence>
<evidence type="ECO:0000256" key="2">
    <source>
        <dbReference type="ARBA" id="ARBA00022692"/>
    </source>
</evidence>
<dbReference type="EMBL" id="LT671823">
    <property type="protein sequence ID" value="SHO77732.1"/>
    <property type="molecule type" value="Genomic_DNA"/>
</dbReference>
<feature type="transmembrane region" description="Helical" evidence="6">
    <location>
        <begin position="211"/>
        <end position="229"/>
    </location>
</feature>
<dbReference type="PANTHER" id="PTHR23507:SF1">
    <property type="entry name" value="FI18259P1-RELATED"/>
    <property type="match status" value="1"/>
</dbReference>
<feature type="transmembrane region" description="Helical" evidence="6">
    <location>
        <begin position="294"/>
        <end position="313"/>
    </location>
</feature>
<evidence type="ECO:0000256" key="5">
    <source>
        <dbReference type="SAM" id="MobiDB-lite"/>
    </source>
</evidence>
<feature type="transmembrane region" description="Helical" evidence="6">
    <location>
        <begin position="411"/>
        <end position="434"/>
    </location>
</feature>
<evidence type="ECO:0000256" key="6">
    <source>
        <dbReference type="SAM" id="Phobius"/>
    </source>
</evidence>
<organism evidence="7 8">
    <name type="scientific">Malassezia sympodialis (strain ATCC 42132)</name>
    <name type="common">Atopic eczema-associated yeast</name>
    <dbReference type="NCBI Taxonomy" id="1230383"/>
    <lineage>
        <taxon>Eukaryota</taxon>
        <taxon>Fungi</taxon>
        <taxon>Dikarya</taxon>
        <taxon>Basidiomycota</taxon>
        <taxon>Ustilaginomycotina</taxon>
        <taxon>Malasseziomycetes</taxon>
        <taxon>Malasseziales</taxon>
        <taxon>Malasseziaceae</taxon>
        <taxon>Malassezia</taxon>
    </lineage>
</organism>
<dbReference type="VEuPathDB" id="FungiDB:MSYG_2074"/>
<feature type="transmembrane region" description="Helical" evidence="6">
    <location>
        <begin position="440"/>
        <end position="459"/>
    </location>
</feature>
<dbReference type="AlphaFoldDB" id="M5E633"/>
<dbReference type="PANTHER" id="PTHR23507">
    <property type="entry name" value="ZGC:174356"/>
    <property type="match status" value="1"/>
</dbReference>
<evidence type="ECO:0000256" key="4">
    <source>
        <dbReference type="ARBA" id="ARBA00023136"/>
    </source>
</evidence>
<comment type="subcellular location">
    <subcellularLocation>
        <location evidence="1">Membrane</location>
        <topology evidence="1">Multi-pass membrane protein</topology>
    </subcellularLocation>
</comment>
<sequence>MQAVQIPAEVDAIRSLSCEHYYALHPASPEARSCLEPAVERHFSTITTQVTFSVVLANILSMLVYGRLFQHRARRWMAAAGLCGCAIARIPFLVLPMYQFPHLAPDEVRTISPRAMLAIYWGCAVLGGLSGSNEIVTLSVESFMVDKTSPNERSNLFRLVQVAQLLGASAGPILGSLATWWMPFAHNRCLGYRTCQPAHATDTLLFNNAPYWVSLGFVLLGLLWALFVMDVRREKPDDDEHDSLSREAQSPTQSRGQPKLNYRWLGVFQRLVPMRISRWSYDARIAELTAADMCVAFSTEGPVVLILVLGFVFHWDRALLSFGLGLTNALKLVTMAVVLPLSLHAIARVCARPSAIADLTDEQLHTCVDLNEEELRKPHGGSTREPTRQAQVLESVSQDQRRMARLWRAQVDLDASCLSFGINLLSWSIIAVSLEQKSQALVIFGAVLLTTGTGAQALLRSAASTMADRIVEQQEQQLISLTDATGEQDPLPRGSDSYLVIVSTLLLPCLLMGLVIRNYIYTNTVATHPGMFFAWMAIVNGFALLLLCNIRPVT</sequence>
<proteinExistence type="predicted"/>
<dbReference type="Gene3D" id="1.20.1250.20">
    <property type="entry name" value="MFS general substrate transporter like domains"/>
    <property type="match status" value="1"/>
</dbReference>
<feature type="transmembrane region" description="Helical" evidence="6">
    <location>
        <begin position="498"/>
        <end position="520"/>
    </location>
</feature>
<accession>M5E633</accession>
<feature type="transmembrane region" description="Helical" evidence="6">
    <location>
        <begin position="159"/>
        <end position="182"/>
    </location>
</feature>
<dbReference type="SUPFAM" id="SSF103473">
    <property type="entry name" value="MFS general substrate transporter"/>
    <property type="match status" value="1"/>
</dbReference>
<dbReference type="OMA" id="FNNAPYW"/>
<dbReference type="RefSeq" id="XP_018739201.1">
    <property type="nucleotide sequence ID" value="XM_018885669.1"/>
</dbReference>
<feature type="region of interest" description="Disordered" evidence="5">
    <location>
        <begin position="236"/>
        <end position="257"/>
    </location>
</feature>
<feature type="compositionally biased region" description="Basic and acidic residues" evidence="5">
    <location>
        <begin position="236"/>
        <end position="245"/>
    </location>
</feature>
<evidence type="ECO:0000256" key="1">
    <source>
        <dbReference type="ARBA" id="ARBA00004141"/>
    </source>
</evidence>
<keyword evidence="2 6" id="KW-0812">Transmembrane</keyword>
<feature type="transmembrane region" description="Helical" evidence="6">
    <location>
        <begin position="118"/>
        <end position="138"/>
    </location>
</feature>
<dbReference type="OrthoDB" id="3026777at2759"/>
<dbReference type="Proteomes" id="UP000186303">
    <property type="component" value="Chromosome 3"/>
</dbReference>
<dbReference type="GO" id="GO:0022857">
    <property type="term" value="F:transmembrane transporter activity"/>
    <property type="evidence" value="ECO:0007669"/>
    <property type="project" value="TreeGrafter"/>
</dbReference>
<keyword evidence="4 6" id="KW-0472">Membrane</keyword>
<reference evidence="8" key="1">
    <citation type="journal article" date="2017" name="Nucleic Acids Res.">
        <title>Proteogenomics produces comprehensive and highly accurate protein-coding gene annotation in a complete genome assembly of Malassezia sympodialis.</title>
        <authorList>
            <person name="Zhu Y."/>
            <person name="Engstroem P.G."/>
            <person name="Tellgren-Roth C."/>
            <person name="Baudo C.D."/>
            <person name="Kennell J.C."/>
            <person name="Sun S."/>
            <person name="Billmyre R.B."/>
            <person name="Schroeder M.S."/>
            <person name="Andersson A."/>
            <person name="Holm T."/>
            <person name="Sigurgeirsson B."/>
            <person name="Wu G."/>
            <person name="Sankaranarayanan S.R."/>
            <person name="Siddharthan R."/>
            <person name="Sanyal K."/>
            <person name="Lundeberg J."/>
            <person name="Nystedt B."/>
            <person name="Boekhout T."/>
            <person name="Dawson T.L. Jr."/>
            <person name="Heitman J."/>
            <person name="Scheynius A."/>
            <person name="Lehtioe J."/>
        </authorList>
    </citation>
    <scope>NUCLEOTIDE SEQUENCE [LARGE SCALE GENOMIC DNA]</scope>
    <source>
        <strain evidence="8">ATCC 42132</strain>
    </source>
</reference>
<feature type="transmembrane region" description="Helical" evidence="6">
    <location>
        <begin position="532"/>
        <end position="550"/>
    </location>
</feature>
<keyword evidence="8" id="KW-1185">Reference proteome</keyword>
<feature type="compositionally biased region" description="Polar residues" evidence="5">
    <location>
        <begin position="246"/>
        <end position="256"/>
    </location>
</feature>
<keyword evidence="3 6" id="KW-1133">Transmembrane helix</keyword>